<feature type="transmembrane region" description="Helical" evidence="11">
    <location>
        <begin position="47"/>
        <end position="71"/>
    </location>
</feature>
<dbReference type="Pfam" id="PF03471">
    <property type="entry name" value="CorC_HlyC"/>
    <property type="match status" value="1"/>
</dbReference>
<keyword evidence="5" id="KW-0677">Repeat</keyword>
<evidence type="ECO:0000313" key="14">
    <source>
        <dbReference type="EMBL" id="EHC88957.1"/>
    </source>
</evidence>
<dbReference type="SUPFAM" id="SSF56176">
    <property type="entry name" value="FAD-binding/transporter-associated domain-like"/>
    <property type="match status" value="1"/>
</dbReference>
<evidence type="ECO:0000256" key="8">
    <source>
        <dbReference type="ARBA" id="ARBA00023136"/>
    </source>
</evidence>
<dbReference type="InterPro" id="IPR036318">
    <property type="entry name" value="FAD-bd_PCMH-like_sf"/>
</dbReference>
<dbReference type="GO" id="GO:0005886">
    <property type="term" value="C:plasma membrane"/>
    <property type="evidence" value="ECO:0007669"/>
    <property type="project" value="UniProtKB-SubCell"/>
</dbReference>
<feature type="transmembrane region" description="Helical" evidence="11">
    <location>
        <begin position="109"/>
        <end position="131"/>
    </location>
</feature>
<keyword evidence="4 10" id="KW-0812">Transmembrane</keyword>
<accession>A0A6C8GZE5</accession>
<name>A0A6C8GZE5_SALET</name>
<evidence type="ECO:0000256" key="10">
    <source>
        <dbReference type="PROSITE-ProRule" id="PRU01193"/>
    </source>
</evidence>
<evidence type="ECO:0000256" key="4">
    <source>
        <dbReference type="ARBA" id="ARBA00022692"/>
    </source>
</evidence>
<gene>
    <name evidence="14" type="ORF">LTSEUGA_3849</name>
</gene>
<reference evidence="14 15" key="1">
    <citation type="journal article" date="2011" name="BMC Genomics">
        <title>Genome sequencing reveals diversification of virulence factor content and possible host adaptation in distinct subpopulations of Salmonella enterica.</title>
        <authorList>
            <person name="den Bakker H.C."/>
            <person name="Moreno Switt A.I."/>
            <person name="Govoni G."/>
            <person name="Cummings C.A."/>
            <person name="Ranieri M.L."/>
            <person name="Degoricija L."/>
            <person name="Hoelzer K."/>
            <person name="Rodriguez-Rivera L.D."/>
            <person name="Brown S."/>
            <person name="Bolchacova E."/>
            <person name="Furtado M.R."/>
            <person name="Wiedmann M."/>
        </authorList>
    </citation>
    <scope>NUCLEOTIDE SEQUENCE [LARGE SCALE GENOMIC DNA]</scope>
    <source>
        <strain evidence="14 15">R8-3404</strain>
    </source>
</reference>
<organism evidence="14 15">
    <name type="scientific">Salmonella enterica subsp. enterica serovar Uganda str. R8-3404</name>
    <dbReference type="NCBI Taxonomy" id="913083"/>
    <lineage>
        <taxon>Bacteria</taxon>
        <taxon>Pseudomonadati</taxon>
        <taxon>Pseudomonadota</taxon>
        <taxon>Gammaproteobacteria</taxon>
        <taxon>Enterobacterales</taxon>
        <taxon>Enterobacteriaceae</taxon>
        <taxon>Salmonella</taxon>
    </lineage>
</organism>
<sequence>MVVISAYFSGSETGMMTLNRYRLRHMAKQGNRSAKRVEKLLRKPDRLISLVLIGNNLVNILASALGTIVGMRLYGDAGVAIATGVLTFVVLVFAEVLPKTIAALYPEKVAYPSSFLLAPLQILMMPLVWLLNTITRLLMRLMGIKTDIVVSGSLSKEELRTIVHESRSQISRRNQDMLLSVLDLEKVSVDDIMVPRNEIIGIDINDDWKSIERQLTHSPHGRIVLYRDSLDDAISMLRVREAWRLMAEKKEFTKEMMLRAADEIYYVPEGTPLSTQLIKFQRNKKKVGLVVNEYGDIQGLVTVEDILEEIVGDFTTSMSPTLAEEVTPQNDGSVIIDGTANVREINKAFNWHLPEDDARTVNGVILEALEEIPVAGTRVLQATITIARTSWIVAVAISEITSWHRHFYKFYAAKDLFTSLTGKVKMKKANWLILPQIAFMNSQKT</sequence>
<dbReference type="Gene3D" id="3.30.465.10">
    <property type="match status" value="1"/>
</dbReference>
<dbReference type="EMBL" id="AFCV01000986">
    <property type="protein sequence ID" value="EHC88957.1"/>
    <property type="molecule type" value="Genomic_DNA"/>
</dbReference>
<dbReference type="AlphaFoldDB" id="A0A6C8GZE5"/>
<feature type="domain" description="CBS" evidence="12">
    <location>
        <begin position="257"/>
        <end position="317"/>
    </location>
</feature>
<dbReference type="NCBIfam" id="NF008604">
    <property type="entry name" value="PRK11573.1"/>
    <property type="match status" value="1"/>
</dbReference>
<evidence type="ECO:0000256" key="5">
    <source>
        <dbReference type="ARBA" id="ARBA00022737"/>
    </source>
</evidence>
<evidence type="ECO:0000259" key="13">
    <source>
        <dbReference type="PROSITE" id="PS51846"/>
    </source>
</evidence>
<evidence type="ECO:0000256" key="6">
    <source>
        <dbReference type="ARBA" id="ARBA00022989"/>
    </source>
</evidence>
<evidence type="ECO:0008006" key="16">
    <source>
        <dbReference type="Google" id="ProtNLM"/>
    </source>
</evidence>
<evidence type="ECO:0000256" key="2">
    <source>
        <dbReference type="ARBA" id="ARBA00006337"/>
    </source>
</evidence>
<evidence type="ECO:0000256" key="9">
    <source>
        <dbReference type="PROSITE-ProRule" id="PRU00703"/>
    </source>
</evidence>
<keyword evidence="7 9" id="KW-0129">CBS domain</keyword>
<dbReference type="CDD" id="cd04590">
    <property type="entry name" value="CBS_pair_CorC_HlyC_assoc"/>
    <property type="match status" value="1"/>
</dbReference>
<evidence type="ECO:0000256" key="3">
    <source>
        <dbReference type="ARBA" id="ARBA00022475"/>
    </source>
</evidence>
<keyword evidence="6 10" id="KW-1133">Transmembrane helix</keyword>
<dbReference type="Proteomes" id="UP000003915">
    <property type="component" value="Unassembled WGS sequence"/>
</dbReference>
<dbReference type="PROSITE" id="PS51371">
    <property type="entry name" value="CBS"/>
    <property type="match status" value="1"/>
</dbReference>
<dbReference type="PROSITE" id="PS51846">
    <property type="entry name" value="CNNM"/>
    <property type="match status" value="1"/>
</dbReference>
<dbReference type="InterPro" id="IPR016169">
    <property type="entry name" value="FAD-bd_PCMH_sub2"/>
</dbReference>
<dbReference type="PANTHER" id="PTHR22777:SF32">
    <property type="entry name" value="UPF0053 INNER MEMBRANE PROTEIN YFJD"/>
    <property type="match status" value="1"/>
</dbReference>
<dbReference type="GO" id="GO:0050660">
    <property type="term" value="F:flavin adenine dinucleotide binding"/>
    <property type="evidence" value="ECO:0007669"/>
    <property type="project" value="InterPro"/>
</dbReference>
<evidence type="ECO:0000259" key="12">
    <source>
        <dbReference type="PROSITE" id="PS51371"/>
    </source>
</evidence>
<dbReference type="InterPro" id="IPR046342">
    <property type="entry name" value="CBS_dom_sf"/>
</dbReference>
<protein>
    <recommendedName>
        <fullName evidence="16">DUF21 domain-containing protein</fullName>
    </recommendedName>
</protein>
<dbReference type="InterPro" id="IPR000644">
    <property type="entry name" value="CBS_dom"/>
</dbReference>
<evidence type="ECO:0000313" key="15">
    <source>
        <dbReference type="Proteomes" id="UP000003915"/>
    </source>
</evidence>
<keyword evidence="3" id="KW-1003">Cell membrane</keyword>
<dbReference type="Pfam" id="PF01595">
    <property type="entry name" value="CNNM"/>
    <property type="match status" value="1"/>
</dbReference>
<evidence type="ECO:0000256" key="7">
    <source>
        <dbReference type="ARBA" id="ARBA00023122"/>
    </source>
</evidence>
<comment type="caution">
    <text evidence="14">The sequence shown here is derived from an EMBL/GenBank/DDBJ whole genome shotgun (WGS) entry which is preliminary data.</text>
</comment>
<evidence type="ECO:0000256" key="1">
    <source>
        <dbReference type="ARBA" id="ARBA00004651"/>
    </source>
</evidence>
<proteinExistence type="inferred from homology"/>
<dbReference type="PANTHER" id="PTHR22777">
    <property type="entry name" value="HEMOLYSIN-RELATED"/>
    <property type="match status" value="1"/>
</dbReference>
<feature type="domain" description="CNNM transmembrane" evidence="13">
    <location>
        <begin position="1"/>
        <end position="177"/>
    </location>
</feature>
<evidence type="ECO:0000256" key="11">
    <source>
        <dbReference type="SAM" id="Phobius"/>
    </source>
</evidence>
<dbReference type="Gene3D" id="3.10.580.10">
    <property type="entry name" value="CBS-domain"/>
    <property type="match status" value="1"/>
</dbReference>
<dbReference type="FunFam" id="3.10.580.10:FF:000012">
    <property type="entry name" value="DUF21 domain-containing protein"/>
    <property type="match status" value="1"/>
</dbReference>
<comment type="similarity">
    <text evidence="2">Belongs to the UPF0053 family.</text>
</comment>
<dbReference type="Pfam" id="PF00571">
    <property type="entry name" value="CBS"/>
    <property type="match status" value="1"/>
</dbReference>
<keyword evidence="8 10" id="KW-0472">Membrane</keyword>
<dbReference type="InterPro" id="IPR044751">
    <property type="entry name" value="Ion_transp-like_CBS"/>
</dbReference>
<dbReference type="SUPFAM" id="SSF54631">
    <property type="entry name" value="CBS-domain pair"/>
    <property type="match status" value="1"/>
</dbReference>
<dbReference type="InterPro" id="IPR002550">
    <property type="entry name" value="CNNM"/>
</dbReference>
<feature type="transmembrane region" description="Helical" evidence="11">
    <location>
        <begin position="77"/>
        <end position="97"/>
    </location>
</feature>
<comment type="subcellular location">
    <subcellularLocation>
        <location evidence="1">Cell membrane</location>
        <topology evidence="1">Multi-pass membrane protein</topology>
    </subcellularLocation>
</comment>
<dbReference type="InterPro" id="IPR005170">
    <property type="entry name" value="Transptr-assoc_dom"/>
</dbReference>
<dbReference type="SMART" id="SM01091">
    <property type="entry name" value="CorC_HlyC"/>
    <property type="match status" value="1"/>
</dbReference>